<evidence type="ECO:0000313" key="3">
    <source>
        <dbReference type="Proteomes" id="UP000813463"/>
    </source>
</evidence>
<name>A0ABM3QG32_SPIOL</name>
<evidence type="ECO:0000259" key="2">
    <source>
        <dbReference type="Pfam" id="PF25813"/>
    </source>
</evidence>
<keyword evidence="3" id="KW-1185">Reference proteome</keyword>
<gene>
    <name evidence="4" type="primary">LOC110793053</name>
</gene>
<dbReference type="RefSeq" id="XP_056682328.1">
    <property type="nucleotide sequence ID" value="XM_056826350.1"/>
</dbReference>
<proteinExistence type="predicted"/>
<reference evidence="4" key="2">
    <citation type="submission" date="2025-08" db="UniProtKB">
        <authorList>
            <consortium name="RefSeq"/>
        </authorList>
    </citation>
    <scope>IDENTIFICATION</scope>
    <source>
        <tissue evidence="4">Leaf</tissue>
    </source>
</reference>
<sequence>MLQSCAVSILSGGIISRRLLEAITFLVADLFSKAVHLISLLVGETDEKTEEKGTYVLIASCLLKLWLCKRDLRFFIASGSTAYEHGTLCDKYHHDDDGWRHCDECDRQVHCGCIMGQNTYEINDTCGVTCMDCLIGSPVVSSVGDTSFLDAGSSSDFKVLTGIELLADPASGNASSNPTIVGASASVDPAPATRGATSDPITKGTTSDPTIEDAIADPATGGTSDYPAAGGATADPSTGGASANPSTANACADPAIRNACADPSIGSTRSDSTSGKSAYYRDSTWLWF</sequence>
<dbReference type="GeneID" id="110793053"/>
<feature type="domain" description="VAL1-3 N-terminal zinc finger" evidence="2">
    <location>
        <begin position="91"/>
        <end position="134"/>
    </location>
</feature>
<dbReference type="PANTHER" id="PTHR46245:SF18">
    <property type="entry name" value="TREACLE PROTEIN-LIKE ISOFORM X1"/>
    <property type="match status" value="1"/>
</dbReference>
<feature type="region of interest" description="Disordered" evidence="1">
    <location>
        <begin position="171"/>
        <end position="248"/>
    </location>
</feature>
<organism evidence="3 4">
    <name type="scientific">Spinacia oleracea</name>
    <name type="common">Spinach</name>
    <dbReference type="NCBI Taxonomy" id="3562"/>
    <lineage>
        <taxon>Eukaryota</taxon>
        <taxon>Viridiplantae</taxon>
        <taxon>Streptophyta</taxon>
        <taxon>Embryophyta</taxon>
        <taxon>Tracheophyta</taxon>
        <taxon>Spermatophyta</taxon>
        <taxon>Magnoliopsida</taxon>
        <taxon>eudicotyledons</taxon>
        <taxon>Gunneridae</taxon>
        <taxon>Pentapetalae</taxon>
        <taxon>Caryophyllales</taxon>
        <taxon>Chenopodiaceae</taxon>
        <taxon>Chenopodioideae</taxon>
        <taxon>Anserineae</taxon>
        <taxon>Spinacia</taxon>
    </lineage>
</organism>
<dbReference type="InterPro" id="IPR057743">
    <property type="entry name" value="Zfn_VAL1-3_N"/>
</dbReference>
<dbReference type="Proteomes" id="UP000813463">
    <property type="component" value="Chromosome 4"/>
</dbReference>
<reference evidence="3" key="1">
    <citation type="journal article" date="2021" name="Nat. Commun.">
        <title>Genomic analyses provide insights into spinach domestication and the genetic basis of agronomic traits.</title>
        <authorList>
            <person name="Cai X."/>
            <person name="Sun X."/>
            <person name="Xu C."/>
            <person name="Sun H."/>
            <person name="Wang X."/>
            <person name="Ge C."/>
            <person name="Zhang Z."/>
            <person name="Wang Q."/>
            <person name="Fei Z."/>
            <person name="Jiao C."/>
            <person name="Wang Q."/>
        </authorList>
    </citation>
    <scope>NUCLEOTIDE SEQUENCE [LARGE SCALE GENOMIC DNA]</scope>
    <source>
        <strain evidence="3">cv. Varoflay</strain>
    </source>
</reference>
<accession>A0ABM3QG32</accession>
<dbReference type="Pfam" id="PF25813">
    <property type="entry name" value="zf_VAL1_N"/>
    <property type="match status" value="1"/>
</dbReference>
<feature type="compositionally biased region" description="Polar residues" evidence="1">
    <location>
        <begin position="195"/>
        <end position="209"/>
    </location>
</feature>
<evidence type="ECO:0000256" key="1">
    <source>
        <dbReference type="SAM" id="MobiDB-lite"/>
    </source>
</evidence>
<evidence type="ECO:0000313" key="4">
    <source>
        <dbReference type="RefSeq" id="XP_056682328.1"/>
    </source>
</evidence>
<dbReference type="PANTHER" id="PTHR46245">
    <property type="entry name" value="B3 DOMAIN-CONTAINING PROTEIN OS07G0563300"/>
    <property type="match status" value="1"/>
</dbReference>
<dbReference type="CDD" id="cd15489">
    <property type="entry name" value="PHD_SF"/>
    <property type="match status" value="1"/>
</dbReference>
<feature type="compositionally biased region" description="Polar residues" evidence="1">
    <location>
        <begin position="235"/>
        <end position="248"/>
    </location>
</feature>
<protein>
    <submittedName>
        <fullName evidence="4">Uncharacterized protein isoform X1</fullName>
    </submittedName>
</protein>